<sequence length="316" mass="36719">MLLRSYRYVCGSFQQTRFFLSRHVYEPRLVVRYPEGQSSKYTWILGCSVLAESSRVDLRKPVVLLIGWAGAEHEHLAKYSAIYTDQGYRTVSFIAPCYHYTIPNARNGFYLSPVFRGISAKPGNFESFKDCALVCHIFSMNGVRTLISLWKWTEAEQMLHLRQRLKGIIFDSAPSRTSAGPDSYAVVSSTPPIEGLQWIKTETRRKFIMTAFNIRKALANSLSAIYPPIRPHLSMYYYLRVCMDLPNLQLYLYSREDKMINHKYVKKFLEHQRELGRDVEEVLFGNSEHVQHFCSHPLQYRSACINFLQKLEKSSL</sequence>
<proteinExistence type="predicted"/>
<reference evidence="1" key="1">
    <citation type="submission" date="2012-09" db="EMBL/GenBank/DDBJ databases">
        <authorList>
            <person name="Martin A.A."/>
        </authorList>
    </citation>
    <scope>NUCLEOTIDE SEQUENCE</scope>
</reference>
<reference evidence="2" key="2">
    <citation type="submission" date="2017-02" db="UniProtKB">
        <authorList>
            <consortium name="WormBaseParasite"/>
        </authorList>
    </citation>
    <scope>IDENTIFICATION</scope>
</reference>
<dbReference type="InterPro" id="IPR029058">
    <property type="entry name" value="AB_hydrolase_fold"/>
</dbReference>
<keyword evidence="1" id="KW-1185">Reference proteome</keyword>
<dbReference type="InterPro" id="IPR008547">
    <property type="entry name" value="DUF829_TMEM53"/>
</dbReference>
<accession>A0A0K0D2P7</accession>
<evidence type="ECO:0000313" key="2">
    <source>
        <dbReference type="WBParaSite" id="ACAC_0000434201-mRNA-1"/>
    </source>
</evidence>
<dbReference type="PANTHER" id="PTHR12265:SF6">
    <property type="entry name" value="TRANSMEMBRANE PROTEIN 53"/>
    <property type="match status" value="1"/>
</dbReference>
<dbReference type="Proteomes" id="UP000035642">
    <property type="component" value="Unassembled WGS sequence"/>
</dbReference>
<dbReference type="Pfam" id="PF05705">
    <property type="entry name" value="DUF829"/>
    <property type="match status" value="1"/>
</dbReference>
<evidence type="ECO:0000313" key="1">
    <source>
        <dbReference type="Proteomes" id="UP000035642"/>
    </source>
</evidence>
<dbReference type="WBParaSite" id="ACAC_0000434201-mRNA-1">
    <property type="protein sequence ID" value="ACAC_0000434201-mRNA-1"/>
    <property type="gene ID" value="ACAC_0000434201"/>
</dbReference>
<dbReference type="SUPFAM" id="SSF53474">
    <property type="entry name" value="alpha/beta-Hydrolases"/>
    <property type="match status" value="1"/>
</dbReference>
<dbReference type="PANTHER" id="PTHR12265">
    <property type="entry name" value="TRANSMEMBRANE PROTEIN 53"/>
    <property type="match status" value="1"/>
</dbReference>
<dbReference type="AlphaFoldDB" id="A0A0K0D2P7"/>
<organism evidence="1 2">
    <name type="scientific">Angiostrongylus cantonensis</name>
    <name type="common">Rat lungworm</name>
    <dbReference type="NCBI Taxonomy" id="6313"/>
    <lineage>
        <taxon>Eukaryota</taxon>
        <taxon>Metazoa</taxon>
        <taxon>Ecdysozoa</taxon>
        <taxon>Nematoda</taxon>
        <taxon>Chromadorea</taxon>
        <taxon>Rhabditida</taxon>
        <taxon>Rhabditina</taxon>
        <taxon>Rhabditomorpha</taxon>
        <taxon>Strongyloidea</taxon>
        <taxon>Metastrongylidae</taxon>
        <taxon>Angiostrongylus</taxon>
    </lineage>
</organism>
<protein>
    <submittedName>
        <fullName evidence="2">Transmembrane protein 53</fullName>
    </submittedName>
</protein>
<name>A0A0K0D2P7_ANGCA</name>